<comment type="caution">
    <text evidence="7">The sequence shown here is derived from an EMBL/GenBank/DDBJ whole genome shotgun (WGS) entry which is preliminary data.</text>
</comment>
<keyword evidence="3 5" id="KW-0418">Kinase</keyword>
<dbReference type="GO" id="GO:0005615">
    <property type="term" value="C:extracellular space"/>
    <property type="evidence" value="ECO:0007669"/>
    <property type="project" value="TreeGrafter"/>
</dbReference>
<keyword evidence="2 5" id="KW-0547">Nucleotide-binding</keyword>
<dbReference type="PANTHER" id="PTHR11547:SF38">
    <property type="entry name" value="ARGININE KINASE 1-RELATED"/>
    <property type="match status" value="1"/>
</dbReference>
<dbReference type="PROSITE" id="PS51510">
    <property type="entry name" value="PHOSPHAGEN_KINASE_C"/>
    <property type="match status" value="1"/>
</dbReference>
<dbReference type="EMBL" id="JADIMM010000085">
    <property type="protein sequence ID" value="MBO8458061.1"/>
    <property type="molecule type" value="Genomic_DNA"/>
</dbReference>
<feature type="domain" description="Phosphagen kinase C-terminal" evidence="6">
    <location>
        <begin position="20"/>
        <end position="250"/>
    </location>
</feature>
<reference evidence="7" key="1">
    <citation type="submission" date="2020-10" db="EMBL/GenBank/DDBJ databases">
        <authorList>
            <person name="Gilroy R."/>
        </authorList>
    </citation>
    <scope>NUCLEOTIDE SEQUENCE</scope>
    <source>
        <strain evidence="7">10532</strain>
    </source>
</reference>
<evidence type="ECO:0000256" key="4">
    <source>
        <dbReference type="ARBA" id="ARBA00022840"/>
    </source>
</evidence>
<dbReference type="Proteomes" id="UP000823638">
    <property type="component" value="Unassembled WGS sequence"/>
</dbReference>
<evidence type="ECO:0000256" key="3">
    <source>
        <dbReference type="ARBA" id="ARBA00022777"/>
    </source>
</evidence>
<dbReference type="SUPFAM" id="SSF55931">
    <property type="entry name" value="Glutamine synthetase/guanido kinase"/>
    <property type="match status" value="1"/>
</dbReference>
<dbReference type="PANTHER" id="PTHR11547">
    <property type="entry name" value="ARGININE OR CREATINE KINASE"/>
    <property type="match status" value="1"/>
</dbReference>
<feature type="binding site" evidence="5">
    <location>
        <begin position="170"/>
        <end position="174"/>
    </location>
    <ligand>
        <name>ATP</name>
        <dbReference type="ChEBI" id="CHEBI:30616"/>
    </ligand>
</feature>
<dbReference type="InterPro" id="IPR000749">
    <property type="entry name" value="ATP-guanido_PTrfase"/>
</dbReference>
<feature type="binding site" evidence="5">
    <location>
        <begin position="201"/>
        <end position="206"/>
    </location>
    <ligand>
        <name>ATP</name>
        <dbReference type="ChEBI" id="CHEBI:30616"/>
    </ligand>
</feature>
<dbReference type="Gene3D" id="3.30.590.10">
    <property type="entry name" value="Glutamine synthetase/guanido kinase, catalytic domain"/>
    <property type="match status" value="1"/>
</dbReference>
<feature type="binding site" evidence="5">
    <location>
        <position position="119"/>
    </location>
    <ligand>
        <name>ATP</name>
        <dbReference type="ChEBI" id="CHEBI:30616"/>
    </ligand>
</feature>
<comment type="caution">
    <text evidence="5">Lacks conserved residue(s) required for the propagation of feature annotation.</text>
</comment>
<evidence type="ECO:0000256" key="1">
    <source>
        <dbReference type="ARBA" id="ARBA00022679"/>
    </source>
</evidence>
<dbReference type="GO" id="GO:0046314">
    <property type="term" value="P:phosphocreatine biosynthetic process"/>
    <property type="evidence" value="ECO:0007669"/>
    <property type="project" value="InterPro"/>
</dbReference>
<dbReference type="InterPro" id="IPR022414">
    <property type="entry name" value="ATP-guanido_PTrfase_cat"/>
</dbReference>
<evidence type="ECO:0000259" key="6">
    <source>
        <dbReference type="PROSITE" id="PS51510"/>
    </source>
</evidence>
<dbReference type="InterPro" id="IPR014746">
    <property type="entry name" value="Gln_synth/guanido_kin_cat_dom"/>
</dbReference>
<keyword evidence="1 5" id="KW-0808">Transferase</keyword>
<comment type="similarity">
    <text evidence="5">Belongs to the ATP:guanido phosphotransferase family.</text>
</comment>
<evidence type="ECO:0000256" key="2">
    <source>
        <dbReference type="ARBA" id="ARBA00022741"/>
    </source>
</evidence>
<dbReference type="GO" id="GO:0005524">
    <property type="term" value="F:ATP binding"/>
    <property type="evidence" value="ECO:0007669"/>
    <property type="project" value="UniProtKB-UniRule"/>
</dbReference>
<dbReference type="AlphaFoldDB" id="A0A9D9HQ28"/>
<name>A0A9D9HQ28_9SPIR</name>
<evidence type="ECO:0000313" key="7">
    <source>
        <dbReference type="EMBL" id="MBO8458061.1"/>
    </source>
</evidence>
<dbReference type="Pfam" id="PF00217">
    <property type="entry name" value="ATP-gua_Ptrans"/>
    <property type="match status" value="1"/>
</dbReference>
<dbReference type="GO" id="GO:0004111">
    <property type="term" value="F:creatine kinase activity"/>
    <property type="evidence" value="ECO:0007669"/>
    <property type="project" value="InterPro"/>
</dbReference>
<accession>A0A9D9HQ28</accession>
<reference evidence="7" key="2">
    <citation type="journal article" date="2021" name="PeerJ">
        <title>Extensive microbial diversity within the chicken gut microbiome revealed by metagenomics and culture.</title>
        <authorList>
            <person name="Gilroy R."/>
            <person name="Ravi A."/>
            <person name="Getino M."/>
            <person name="Pursley I."/>
            <person name="Horton D.L."/>
            <person name="Alikhan N.F."/>
            <person name="Baker D."/>
            <person name="Gharbi K."/>
            <person name="Hall N."/>
            <person name="Watson M."/>
            <person name="Adriaenssens E.M."/>
            <person name="Foster-Nyarko E."/>
            <person name="Jarju S."/>
            <person name="Secka A."/>
            <person name="Antonio M."/>
            <person name="Oren A."/>
            <person name="Chaudhuri R.R."/>
            <person name="La Ragione R."/>
            <person name="Hildebrand F."/>
            <person name="Pallen M.J."/>
        </authorList>
    </citation>
    <scope>NUCLEOTIDE SEQUENCE</scope>
    <source>
        <strain evidence="7">10532</strain>
    </source>
</reference>
<organism evidence="7 8">
    <name type="scientific">Candidatus Gallitreponema excrementavium</name>
    <dbReference type="NCBI Taxonomy" id="2840840"/>
    <lineage>
        <taxon>Bacteria</taxon>
        <taxon>Pseudomonadati</taxon>
        <taxon>Spirochaetota</taxon>
        <taxon>Spirochaetia</taxon>
        <taxon>Spirochaetales</taxon>
        <taxon>Candidatus Gallitreponema</taxon>
    </lineage>
</organism>
<protein>
    <recommendedName>
        <fullName evidence="6">Phosphagen kinase C-terminal domain-containing protein</fullName>
    </recommendedName>
</protein>
<evidence type="ECO:0000313" key="8">
    <source>
        <dbReference type="Proteomes" id="UP000823638"/>
    </source>
</evidence>
<evidence type="ECO:0000256" key="5">
    <source>
        <dbReference type="PROSITE-ProRule" id="PRU00843"/>
    </source>
</evidence>
<proteinExistence type="inferred from homology"/>
<feature type="binding site" evidence="5">
    <location>
        <begin position="23"/>
        <end position="27"/>
    </location>
    <ligand>
        <name>ATP</name>
        <dbReference type="ChEBI" id="CHEBI:30616"/>
    </ligand>
</feature>
<gene>
    <name evidence="7" type="ORF">IAA81_07520</name>
</gene>
<keyword evidence="4 5" id="KW-0067">ATP-binding</keyword>
<sequence length="364" mass="41145">MNLLSTENEWFRNKGSDQDVVISSKIEIHRNLRDFLFPDKLNTEDLERVKSLVIDAFNKVSDNGKYDYVNVDQLDLQSRRILASQGVFLHEDTGKNGLGVFFSGIPGIETVVNNVDHIRITGDAAGLEFSTLYPRLKHIESQLGKNLIFSSSPDIGFHTAFLKNSGTGIVCGLFVQLPGLYMSEMLDRVIRDFLSNGLSIVGNFKQGTTLTDGYIYQIKFNNPESFNDDQAVISKINECAEKLINLERSSLNHIISNQPVFLKDRILKAYYVLSKSLFINYEELLNHLAFARVGIYSGWLKGIKYSDLTSLIFLTTTGQLKFELNLLGREKLGLEKELVSEVNILDRLRGEKAKSVFQKCKILI</sequence>